<keyword evidence="4" id="KW-1185">Reference proteome</keyword>
<feature type="compositionally biased region" description="Low complexity" evidence="1">
    <location>
        <begin position="68"/>
        <end position="79"/>
    </location>
</feature>
<dbReference type="InParanoid" id="A0A2K2DI33"/>
<gene>
    <name evidence="2" type="ORF">BRADI_1g04290v3</name>
</gene>
<protein>
    <submittedName>
        <fullName evidence="2 3">Uncharacterized protein</fullName>
    </submittedName>
</protein>
<evidence type="ECO:0000313" key="3">
    <source>
        <dbReference type="EnsemblPlants" id="PNT73929"/>
    </source>
</evidence>
<name>A0A2K2DI33_BRADI</name>
<evidence type="ECO:0000313" key="4">
    <source>
        <dbReference type="Proteomes" id="UP000008810"/>
    </source>
</evidence>
<proteinExistence type="predicted"/>
<dbReference type="Gramene" id="PNT73929">
    <property type="protein sequence ID" value="PNT73929"/>
    <property type="gene ID" value="BRADI_1g04290v3"/>
</dbReference>
<accession>A0A2K2DI33</accession>
<feature type="compositionally biased region" description="Basic and acidic residues" evidence="1">
    <location>
        <begin position="33"/>
        <end position="46"/>
    </location>
</feature>
<reference evidence="3" key="3">
    <citation type="submission" date="2018-08" db="UniProtKB">
        <authorList>
            <consortium name="EnsemblPlants"/>
        </authorList>
    </citation>
    <scope>IDENTIFICATION</scope>
    <source>
        <strain evidence="3">cv. Bd21</strain>
    </source>
</reference>
<organism evidence="2">
    <name type="scientific">Brachypodium distachyon</name>
    <name type="common">Purple false brome</name>
    <name type="synonym">Trachynia distachya</name>
    <dbReference type="NCBI Taxonomy" id="15368"/>
    <lineage>
        <taxon>Eukaryota</taxon>
        <taxon>Viridiplantae</taxon>
        <taxon>Streptophyta</taxon>
        <taxon>Embryophyta</taxon>
        <taxon>Tracheophyta</taxon>
        <taxon>Spermatophyta</taxon>
        <taxon>Magnoliopsida</taxon>
        <taxon>Liliopsida</taxon>
        <taxon>Poales</taxon>
        <taxon>Poaceae</taxon>
        <taxon>BOP clade</taxon>
        <taxon>Pooideae</taxon>
        <taxon>Stipodae</taxon>
        <taxon>Brachypodieae</taxon>
        <taxon>Brachypodium</taxon>
    </lineage>
</organism>
<dbReference type="EMBL" id="CM000880">
    <property type="protein sequence ID" value="PNT73929.1"/>
    <property type="molecule type" value="Genomic_DNA"/>
</dbReference>
<dbReference type="EnsemblPlants" id="PNT73929">
    <property type="protein sequence ID" value="PNT73929"/>
    <property type="gene ID" value="BRADI_1g04290v3"/>
</dbReference>
<dbReference type="AlphaFoldDB" id="A0A2K2DI33"/>
<feature type="region of interest" description="Disordered" evidence="1">
    <location>
        <begin position="1"/>
        <end position="182"/>
    </location>
</feature>
<sequence length="182" mass="18890">MAPSRNRRPGIHRDSHAGQRPACRRLASHGAGRRPDCTRSAARDTSPETPGRPGWPPATKPHHRRPAAEAARPLRRSSLNPRGPNSGHHRIPAPAAAPGKHARQRQIPPSPPPSGAHVAEDAAIKPPGASVPTSALPSARGRLRRKETPTALRGVGPAATATEEAGGSGGEMEVRRGPSGGG</sequence>
<feature type="compositionally biased region" description="Basic residues" evidence="1">
    <location>
        <begin position="1"/>
        <end position="10"/>
    </location>
</feature>
<dbReference type="Proteomes" id="UP000008810">
    <property type="component" value="Chromosome 1"/>
</dbReference>
<reference evidence="2 3" key="1">
    <citation type="journal article" date="2010" name="Nature">
        <title>Genome sequencing and analysis of the model grass Brachypodium distachyon.</title>
        <authorList>
            <consortium name="International Brachypodium Initiative"/>
        </authorList>
    </citation>
    <scope>NUCLEOTIDE SEQUENCE [LARGE SCALE GENOMIC DNA]</scope>
    <source>
        <strain evidence="2 3">Bd21</strain>
    </source>
</reference>
<reference evidence="2" key="2">
    <citation type="submission" date="2017-06" db="EMBL/GenBank/DDBJ databases">
        <title>WGS assembly of Brachypodium distachyon.</title>
        <authorList>
            <consortium name="The International Brachypodium Initiative"/>
            <person name="Lucas S."/>
            <person name="Harmon-Smith M."/>
            <person name="Lail K."/>
            <person name="Tice H."/>
            <person name="Grimwood J."/>
            <person name="Bruce D."/>
            <person name="Barry K."/>
            <person name="Shu S."/>
            <person name="Lindquist E."/>
            <person name="Wang M."/>
            <person name="Pitluck S."/>
            <person name="Vogel J.P."/>
            <person name="Garvin D.F."/>
            <person name="Mockler T.C."/>
            <person name="Schmutz J."/>
            <person name="Rokhsar D."/>
            <person name="Bevan M.W."/>
        </authorList>
    </citation>
    <scope>NUCLEOTIDE SEQUENCE</scope>
    <source>
        <strain evidence="2">Bd21</strain>
    </source>
</reference>
<evidence type="ECO:0000313" key="2">
    <source>
        <dbReference type="EMBL" id="PNT73929.1"/>
    </source>
</evidence>
<evidence type="ECO:0000256" key="1">
    <source>
        <dbReference type="SAM" id="MobiDB-lite"/>
    </source>
</evidence>